<name>A0A367Q677_9NOSO</name>
<sequence>MTDTITTKADIQAQDTNKKEQLIKKYSRRLVIVTGDKGGVGKSTFARGLVQTYIDAQLRFVGFDADISNSQLVRFYGEHCSIEPLNIFKNGNIDKFFDGLKKKIYPEPNQDGYQPKEESRFLLELPPQSRIILQRFIQGMDFLETAETDYDMRVTMVVVISRISDSVNQLINLHSFCGQRVDYLVVKNLFFGEEEEFTRYNKSIEIAEIRNEMEKDKSPFITINMPELIEHAYDYLDEKNMTFKQGMEQKDLPSVKGRVTSWLRTFKEEIKPAQGILGLDDVKIS</sequence>
<dbReference type="AlphaFoldDB" id="A0A367Q677"/>
<comment type="caution">
    <text evidence="2">The sequence shown here is derived from an EMBL/GenBank/DDBJ whole genome shotgun (WGS) entry which is preliminary data.</text>
</comment>
<dbReference type="SUPFAM" id="SSF52540">
    <property type="entry name" value="P-loop containing nucleoside triphosphate hydrolases"/>
    <property type="match status" value="1"/>
</dbReference>
<evidence type="ECO:0000313" key="3">
    <source>
        <dbReference type="Proteomes" id="UP000252107"/>
    </source>
</evidence>
<evidence type="ECO:0000313" key="2">
    <source>
        <dbReference type="EMBL" id="RCJ18622.1"/>
    </source>
</evidence>
<dbReference type="InterPro" id="IPR002586">
    <property type="entry name" value="CobQ/CobB/MinD/ParA_Nub-bd_dom"/>
</dbReference>
<dbReference type="InterPro" id="IPR027417">
    <property type="entry name" value="P-loop_NTPase"/>
</dbReference>
<dbReference type="Proteomes" id="UP000252107">
    <property type="component" value="Unassembled WGS sequence"/>
</dbReference>
<reference evidence="2" key="1">
    <citation type="submission" date="2016-04" db="EMBL/GenBank/DDBJ databases">
        <authorList>
            <person name="Tabuchi Yagui T.R."/>
        </authorList>
    </citation>
    <scope>NUCLEOTIDE SEQUENCE [LARGE SCALE GENOMIC DNA]</scope>
    <source>
        <strain evidence="2">NIES-26</strain>
    </source>
</reference>
<proteinExistence type="predicted"/>
<accession>A0A367Q677</accession>
<feature type="domain" description="CobQ/CobB/MinD/ParA nucleotide binding" evidence="1">
    <location>
        <begin position="31"/>
        <end position="164"/>
    </location>
</feature>
<organism evidence="2 3">
    <name type="scientific">Nostoc minutum NIES-26</name>
    <dbReference type="NCBI Taxonomy" id="1844469"/>
    <lineage>
        <taxon>Bacteria</taxon>
        <taxon>Bacillati</taxon>
        <taxon>Cyanobacteriota</taxon>
        <taxon>Cyanophyceae</taxon>
        <taxon>Nostocales</taxon>
        <taxon>Nostocaceae</taxon>
        <taxon>Nostoc</taxon>
    </lineage>
</organism>
<dbReference type="EMBL" id="LXQD01000346">
    <property type="protein sequence ID" value="RCJ18622.1"/>
    <property type="molecule type" value="Genomic_DNA"/>
</dbReference>
<dbReference type="Pfam" id="PF01656">
    <property type="entry name" value="CbiA"/>
    <property type="match status" value="1"/>
</dbReference>
<evidence type="ECO:0000259" key="1">
    <source>
        <dbReference type="Pfam" id="PF01656"/>
    </source>
</evidence>
<gene>
    <name evidence="2" type="ORF">A6770_32755</name>
</gene>
<dbReference type="Gene3D" id="3.40.50.300">
    <property type="entry name" value="P-loop containing nucleotide triphosphate hydrolases"/>
    <property type="match status" value="1"/>
</dbReference>
<protein>
    <recommendedName>
        <fullName evidence="1">CobQ/CobB/MinD/ParA nucleotide binding domain-containing protein</fullName>
    </recommendedName>
</protein>
<keyword evidence="3" id="KW-1185">Reference proteome</keyword>